<proteinExistence type="inferred from homology"/>
<dbReference type="EMBL" id="LTDL01000014">
    <property type="protein sequence ID" value="OAG31556.1"/>
    <property type="molecule type" value="Genomic_DNA"/>
</dbReference>
<reference evidence="3 4" key="1">
    <citation type="submission" date="2016-02" db="EMBL/GenBank/DDBJ databases">
        <title>Discovery of a natural microsporidian pathogen with a broad tissue tropism in Caenorhabditis elegans.</title>
        <authorList>
            <person name="Luallen R.J."/>
            <person name="Reinke A.W."/>
            <person name="Tong L."/>
            <person name="Botts M.R."/>
            <person name="Felix M.-A."/>
            <person name="Troemel E.R."/>
        </authorList>
    </citation>
    <scope>NUCLEOTIDE SEQUENCE [LARGE SCALE GENOMIC DNA]</scope>
    <source>
        <strain evidence="3 4">JUm2807</strain>
    </source>
</reference>
<dbReference type="Gene3D" id="3.30.230.130">
    <property type="entry name" value="Cullin, Chain C, Domain 2"/>
    <property type="match status" value="1"/>
</dbReference>
<dbReference type="OrthoDB" id="5581181at2759"/>
<dbReference type="STRING" id="1805483.A0A177EIK7"/>
<accession>A0A177EIK7</accession>
<dbReference type="InterPro" id="IPR059120">
    <property type="entry name" value="Cullin-like_AB"/>
</dbReference>
<protein>
    <recommendedName>
        <fullName evidence="2">Cullin family profile domain-containing protein</fullName>
    </recommendedName>
</protein>
<dbReference type="VEuPathDB" id="MicrosporidiaDB:NEDG_00031"/>
<dbReference type="GeneID" id="93646381"/>
<comment type="similarity">
    <text evidence="1">Belongs to the cullin family.</text>
</comment>
<dbReference type="GO" id="GO:0031625">
    <property type="term" value="F:ubiquitin protein ligase binding"/>
    <property type="evidence" value="ECO:0007669"/>
    <property type="project" value="InterPro"/>
</dbReference>
<dbReference type="PANTHER" id="PTHR11932">
    <property type="entry name" value="CULLIN"/>
    <property type="match status" value="1"/>
</dbReference>
<dbReference type="InterPro" id="IPR016158">
    <property type="entry name" value="Cullin_homology"/>
</dbReference>
<comment type="caution">
    <text evidence="3">The sequence shown here is derived from an EMBL/GenBank/DDBJ whole genome shotgun (WGS) entry which is preliminary data.</text>
</comment>
<keyword evidence="4" id="KW-1185">Reference proteome</keyword>
<evidence type="ECO:0000313" key="3">
    <source>
        <dbReference type="EMBL" id="OAG31556.1"/>
    </source>
</evidence>
<dbReference type="AlphaFoldDB" id="A0A177EIK7"/>
<dbReference type="SMART" id="SM00182">
    <property type="entry name" value="CULLIN"/>
    <property type="match status" value="1"/>
</dbReference>
<dbReference type="GO" id="GO:0006511">
    <property type="term" value="P:ubiquitin-dependent protein catabolic process"/>
    <property type="evidence" value="ECO:0007669"/>
    <property type="project" value="InterPro"/>
</dbReference>
<dbReference type="Pfam" id="PF26557">
    <property type="entry name" value="Cullin_AB"/>
    <property type="match status" value="1"/>
</dbReference>
<gene>
    <name evidence="3" type="ORF">NEDG_00031</name>
</gene>
<evidence type="ECO:0000256" key="1">
    <source>
        <dbReference type="PROSITE-ProRule" id="PRU00330"/>
    </source>
</evidence>
<feature type="domain" description="Cullin family profile" evidence="2">
    <location>
        <begin position="374"/>
        <end position="548"/>
    </location>
</feature>
<dbReference type="InterPro" id="IPR045093">
    <property type="entry name" value="Cullin"/>
</dbReference>
<evidence type="ECO:0000313" key="4">
    <source>
        <dbReference type="Proteomes" id="UP000185944"/>
    </source>
</evidence>
<dbReference type="InterPro" id="IPR036317">
    <property type="entry name" value="Cullin_homology_sf"/>
</dbReference>
<name>A0A177EIK7_9MICR</name>
<dbReference type="SUPFAM" id="SSF75632">
    <property type="entry name" value="Cullin homology domain"/>
    <property type="match status" value="1"/>
</dbReference>
<dbReference type="RefSeq" id="XP_067545157.1">
    <property type="nucleotide sequence ID" value="XM_067687449.1"/>
</dbReference>
<dbReference type="PROSITE" id="PS50069">
    <property type="entry name" value="CULLIN_2"/>
    <property type="match status" value="1"/>
</dbReference>
<organism evidence="3 4">
    <name type="scientific">Nematocida displodere</name>
    <dbReference type="NCBI Taxonomy" id="1805483"/>
    <lineage>
        <taxon>Eukaryota</taxon>
        <taxon>Fungi</taxon>
        <taxon>Fungi incertae sedis</taxon>
        <taxon>Microsporidia</taxon>
        <taxon>Nematocida</taxon>
    </lineage>
</organism>
<evidence type="ECO:0000259" key="2">
    <source>
        <dbReference type="PROSITE" id="PS50069"/>
    </source>
</evidence>
<sequence>MDPLPAKLTPERFTRIWDTFQREANKLASGVPCSAMVIYNIVYQVGISLNTTLTLRFHWCIGKYFFGLCAQMKERIDGDNWVQEYASAFAKYERTVEALEMLSPHLNDALEAIKECRRVKDLGYTVWERSILRHRYDKRLPPLHEALPHHREYAPICLRSLEKIVTDSKERLDYYRNNYETGLIKIAVGDFKKRIGLYAGGPLQERFALACSAIQGVLETYTPLLLPASHALLETMLEKSVFTGNTYWLTTEMLQILQKDPRSNIHRLCISVTALPREIFPLFLSVVRAFTADYWPRTGLCRDLARAHRELASLLAPGGCPQTLAVLCSSLSEQIEKPGAGMKLYRYLEEAILAEDLEDIGSFQTLIGCISLEEEKKIFYRAYIEGLMGRVLSTSAVSEIEKVVIEAIVLPWEYKRKVTRIIEDIGRSNKVNEHFESIYGRGDHHYAMDSRLFHFHVTVTTACMWPITDDALVGVKIPRPLEDILTMFHNLYVTRYRRRRLFWADTLSIIQIEVETDRIYTIEMTLVHYAILMALSAQSLSLDVLSAEVKLSTAATACSVDNLFSHGLLVFENGLYAFNTAFTSPVSALTIKMEGVAPSRVGTRKPYYQAWISQRVKASKTIPFTELYNSSKETALSFEWSHSEFVAALTGLKEKGLLDVDGANVLYVP</sequence>
<dbReference type="Proteomes" id="UP000185944">
    <property type="component" value="Unassembled WGS sequence"/>
</dbReference>